<dbReference type="KEGG" id="nfn:NFRAN_1726"/>
<evidence type="ECO:0000313" key="1">
    <source>
        <dbReference type="EMBL" id="VFJ14048.1"/>
    </source>
</evidence>
<evidence type="ECO:0000313" key="2">
    <source>
        <dbReference type="Proteomes" id="UP000294299"/>
    </source>
</evidence>
<dbReference type="AlphaFoldDB" id="A0A484IAB4"/>
<accession>A0A484IAB4</accession>
<organism evidence="1 2">
    <name type="scientific">Candidatus Nitrosocosmicus franklandianus</name>
    <dbReference type="NCBI Taxonomy" id="1798806"/>
    <lineage>
        <taxon>Archaea</taxon>
        <taxon>Nitrososphaerota</taxon>
        <taxon>Nitrososphaeria</taxon>
        <taxon>Nitrososphaerales</taxon>
        <taxon>Nitrososphaeraceae</taxon>
        <taxon>Candidatus Nitrosocosmicus</taxon>
    </lineage>
</organism>
<proteinExistence type="predicted"/>
<sequence length="43" mass="5107">MEDNNGKLDNIIKFCQLKFDTWFKGDDNDVKEIIGFFEHIIKS</sequence>
<dbReference type="Proteomes" id="UP000294299">
    <property type="component" value="Chromosome NFRAN"/>
</dbReference>
<keyword evidence="2" id="KW-1185">Reference proteome</keyword>
<reference evidence="1 2" key="1">
    <citation type="submission" date="2019-02" db="EMBL/GenBank/DDBJ databases">
        <authorList>
            <person name="Lehtovirta-Morley E L."/>
        </authorList>
    </citation>
    <scope>NUCLEOTIDE SEQUENCE [LARGE SCALE GENOMIC DNA]</scope>
    <source>
        <strain evidence="1">NFRAN1</strain>
    </source>
</reference>
<dbReference type="EMBL" id="LR216287">
    <property type="protein sequence ID" value="VFJ14048.1"/>
    <property type="molecule type" value="Genomic_DNA"/>
</dbReference>
<protein>
    <submittedName>
        <fullName evidence="1">Uncharacterized protein</fullName>
    </submittedName>
</protein>
<gene>
    <name evidence="1" type="ORF">NFRAN_1726</name>
</gene>
<name>A0A484IAB4_9ARCH</name>